<keyword evidence="1" id="KW-1133">Transmembrane helix</keyword>
<dbReference type="RefSeq" id="WP_315602600.1">
    <property type="nucleotide sequence ID" value="NZ_CP130318.1"/>
</dbReference>
<protein>
    <recommendedName>
        <fullName evidence="4">EF-hand domain-containing protein</fullName>
    </recommendedName>
</protein>
<dbReference type="Proteomes" id="UP001305702">
    <property type="component" value="Chromosome"/>
</dbReference>
<organism evidence="2 3">
    <name type="scientific">Paenibacillus aurantius</name>
    <dbReference type="NCBI Taxonomy" id="2918900"/>
    <lineage>
        <taxon>Bacteria</taxon>
        <taxon>Bacillati</taxon>
        <taxon>Bacillota</taxon>
        <taxon>Bacilli</taxon>
        <taxon>Bacillales</taxon>
        <taxon>Paenibacillaceae</taxon>
        <taxon>Paenibacillus</taxon>
    </lineage>
</organism>
<accession>A0AA96RD89</accession>
<keyword evidence="1" id="KW-0472">Membrane</keyword>
<dbReference type="AlphaFoldDB" id="A0AA96RD89"/>
<evidence type="ECO:0000313" key="3">
    <source>
        <dbReference type="Proteomes" id="UP001305702"/>
    </source>
</evidence>
<gene>
    <name evidence="2" type="ORF">MJA45_14340</name>
</gene>
<dbReference type="PROSITE" id="PS00018">
    <property type="entry name" value="EF_HAND_1"/>
    <property type="match status" value="1"/>
</dbReference>
<dbReference type="KEGG" id="paun:MJA45_14340"/>
<evidence type="ECO:0008006" key="4">
    <source>
        <dbReference type="Google" id="ProtNLM"/>
    </source>
</evidence>
<feature type="transmembrane region" description="Helical" evidence="1">
    <location>
        <begin position="194"/>
        <end position="212"/>
    </location>
</feature>
<name>A0AA96RD89_9BACL</name>
<evidence type="ECO:0000313" key="2">
    <source>
        <dbReference type="EMBL" id="WNQ08833.1"/>
    </source>
</evidence>
<proteinExistence type="predicted"/>
<reference evidence="2 3" key="1">
    <citation type="submission" date="2022-02" db="EMBL/GenBank/DDBJ databases">
        <title>Paenibacillus sp. MBLB1776 Whole Genome Shotgun Sequencing.</title>
        <authorList>
            <person name="Hwang C.Y."/>
            <person name="Cho E.-S."/>
            <person name="Seo M.-J."/>
        </authorList>
    </citation>
    <scope>NUCLEOTIDE SEQUENCE [LARGE SCALE GENOMIC DNA]</scope>
    <source>
        <strain evidence="2 3">MBLB1776</strain>
    </source>
</reference>
<keyword evidence="1" id="KW-0812">Transmembrane</keyword>
<sequence length="222" mass="24797">MYSRFLAAFLLLAVLLLLYAMPPSLYAHSFGTAGYSEISISGRTIDYELLLDHDQLLAYLPIDQDGNGTVDKKEWDNTTMIQEFMADHITVSADGIQGKPELTGASEVKRNEQSLIRFAYRYTFDQPVRSYEVDYRLYFNEFDNDHKNFAAVKASGTSKDKIFSKGSSVLQGTINGISGEAQGGHSERESGNRAFLWIAASVFVLAAGAWFIRLAGHKQLMR</sequence>
<keyword evidence="3" id="KW-1185">Reference proteome</keyword>
<evidence type="ECO:0000256" key="1">
    <source>
        <dbReference type="SAM" id="Phobius"/>
    </source>
</evidence>
<dbReference type="EMBL" id="CP130318">
    <property type="protein sequence ID" value="WNQ08833.1"/>
    <property type="molecule type" value="Genomic_DNA"/>
</dbReference>
<dbReference type="InterPro" id="IPR018247">
    <property type="entry name" value="EF_Hand_1_Ca_BS"/>
</dbReference>